<gene>
    <name evidence="1" type="ORF">AOQ72_04025</name>
</gene>
<reference evidence="1 2" key="1">
    <citation type="submission" date="2015-09" db="EMBL/GenBank/DDBJ databases">
        <title>Draft Genome Sequence of the Strain BR 3267 (Bradyrhizobium yuanmingense) recommended as inoculant for cowpea in Brazil.</title>
        <authorList>
            <person name="Simoes-Araujo J.L."/>
            <person name="Zilli J.E."/>
        </authorList>
    </citation>
    <scope>NUCLEOTIDE SEQUENCE [LARGE SCALE GENOMIC DNA]</scope>
    <source>
        <strain evidence="1 2">BR3267</strain>
    </source>
</reference>
<organism evidence="1 2">
    <name type="scientific">Bradyrhizobium yuanmingense</name>
    <dbReference type="NCBI Taxonomy" id="108015"/>
    <lineage>
        <taxon>Bacteria</taxon>
        <taxon>Pseudomonadati</taxon>
        <taxon>Pseudomonadota</taxon>
        <taxon>Alphaproteobacteria</taxon>
        <taxon>Hyphomicrobiales</taxon>
        <taxon>Nitrobacteraceae</taxon>
        <taxon>Bradyrhizobium</taxon>
    </lineage>
</organism>
<dbReference type="EMBL" id="LJYF01000051">
    <property type="protein sequence ID" value="KRP85820.1"/>
    <property type="molecule type" value="Genomic_DNA"/>
</dbReference>
<sequence>MLNFAGVIDTTIRRGVRQHFASLPGTIQQVPFVVAPLQRLNFRLYRRGAKLTDARIRLV</sequence>
<protein>
    <submittedName>
        <fullName evidence="1">Uncharacterized protein</fullName>
    </submittedName>
</protein>
<evidence type="ECO:0000313" key="2">
    <source>
        <dbReference type="Proteomes" id="UP000051380"/>
    </source>
</evidence>
<comment type="caution">
    <text evidence="1">The sequence shown here is derived from an EMBL/GenBank/DDBJ whole genome shotgun (WGS) entry which is preliminary data.</text>
</comment>
<dbReference type="Proteomes" id="UP000051380">
    <property type="component" value="Unassembled WGS sequence"/>
</dbReference>
<accession>A0A0R3BN96</accession>
<dbReference type="AlphaFoldDB" id="A0A0R3BN96"/>
<evidence type="ECO:0000313" key="1">
    <source>
        <dbReference type="EMBL" id="KRP85820.1"/>
    </source>
</evidence>
<proteinExistence type="predicted"/>
<name>A0A0R3BN96_9BRAD</name>